<keyword evidence="7" id="KW-1185">Reference proteome</keyword>
<keyword evidence="4" id="KW-0233">DNA recombination</keyword>
<evidence type="ECO:0000256" key="4">
    <source>
        <dbReference type="ARBA" id="ARBA00023172"/>
    </source>
</evidence>
<dbReference type="InterPro" id="IPR050808">
    <property type="entry name" value="Phage_Integrase"/>
</dbReference>
<dbReference type="Gene3D" id="3.30.160.390">
    <property type="entry name" value="Integrase, DNA-binding domain"/>
    <property type="match status" value="1"/>
</dbReference>
<proteinExistence type="inferred from homology"/>
<keyword evidence="2" id="KW-0229">DNA integration</keyword>
<dbReference type="CDD" id="cd00801">
    <property type="entry name" value="INT_P4_C"/>
    <property type="match status" value="1"/>
</dbReference>
<dbReference type="Pfam" id="PF22022">
    <property type="entry name" value="Phage_int_M"/>
    <property type="match status" value="1"/>
</dbReference>
<dbReference type="InterPro" id="IPR038488">
    <property type="entry name" value="Integrase_DNA-bd_sf"/>
</dbReference>
<dbReference type="GO" id="GO:0003677">
    <property type="term" value="F:DNA binding"/>
    <property type="evidence" value="ECO:0007669"/>
    <property type="project" value="UniProtKB-KW"/>
</dbReference>
<dbReference type="AlphaFoldDB" id="A0A2N4UG64"/>
<comment type="caution">
    <text evidence="6">The sequence shown here is derived from an EMBL/GenBank/DDBJ whole genome shotgun (WGS) entry which is preliminary data.</text>
</comment>
<evidence type="ECO:0000259" key="5">
    <source>
        <dbReference type="PROSITE" id="PS51898"/>
    </source>
</evidence>
<dbReference type="Gene3D" id="1.10.443.10">
    <property type="entry name" value="Intergrase catalytic core"/>
    <property type="match status" value="1"/>
</dbReference>
<dbReference type="InterPro" id="IPR053876">
    <property type="entry name" value="Phage_int_M"/>
</dbReference>
<dbReference type="InterPro" id="IPR010998">
    <property type="entry name" value="Integrase_recombinase_N"/>
</dbReference>
<accession>A0A2N4UG64</accession>
<dbReference type="InterPro" id="IPR013762">
    <property type="entry name" value="Integrase-like_cat_sf"/>
</dbReference>
<evidence type="ECO:0000313" key="6">
    <source>
        <dbReference type="EMBL" id="PLC53999.1"/>
    </source>
</evidence>
<dbReference type="OrthoDB" id="9775880at2"/>
<dbReference type="EMBL" id="PDNV01000006">
    <property type="protein sequence ID" value="PLC53999.1"/>
    <property type="molecule type" value="Genomic_DNA"/>
</dbReference>
<dbReference type="Gene3D" id="1.10.150.130">
    <property type="match status" value="1"/>
</dbReference>
<feature type="domain" description="Tyr recombinase" evidence="5">
    <location>
        <begin position="221"/>
        <end position="399"/>
    </location>
</feature>
<dbReference type="Pfam" id="PF13356">
    <property type="entry name" value="Arm-DNA-bind_3"/>
    <property type="match status" value="1"/>
</dbReference>
<dbReference type="Proteomes" id="UP000234328">
    <property type="component" value="Unassembled WGS sequence"/>
</dbReference>
<keyword evidence="3" id="KW-0238">DNA-binding</keyword>
<name>A0A2N4UG64_9BURK</name>
<evidence type="ECO:0000256" key="3">
    <source>
        <dbReference type="ARBA" id="ARBA00023125"/>
    </source>
</evidence>
<dbReference type="PROSITE" id="PS51898">
    <property type="entry name" value="TYR_RECOMBINASE"/>
    <property type="match status" value="1"/>
</dbReference>
<dbReference type="GO" id="GO:0006310">
    <property type="term" value="P:DNA recombination"/>
    <property type="evidence" value="ECO:0007669"/>
    <property type="project" value="UniProtKB-KW"/>
</dbReference>
<dbReference type="GO" id="GO:0015074">
    <property type="term" value="P:DNA integration"/>
    <property type="evidence" value="ECO:0007669"/>
    <property type="project" value="UniProtKB-KW"/>
</dbReference>
<dbReference type="PANTHER" id="PTHR30629">
    <property type="entry name" value="PROPHAGE INTEGRASE"/>
    <property type="match status" value="1"/>
</dbReference>
<dbReference type="RefSeq" id="WP_102070116.1">
    <property type="nucleotide sequence ID" value="NZ_PDNV01000006.1"/>
</dbReference>
<dbReference type="InterPro" id="IPR011010">
    <property type="entry name" value="DNA_brk_join_enz"/>
</dbReference>
<evidence type="ECO:0000256" key="2">
    <source>
        <dbReference type="ARBA" id="ARBA00022908"/>
    </source>
</evidence>
<dbReference type="PANTHER" id="PTHR30629:SF2">
    <property type="entry name" value="PROPHAGE INTEGRASE INTS-RELATED"/>
    <property type="match status" value="1"/>
</dbReference>
<dbReference type="Pfam" id="PF00589">
    <property type="entry name" value="Phage_integrase"/>
    <property type="match status" value="1"/>
</dbReference>
<gene>
    <name evidence="6" type="ORF">CR155_11300</name>
</gene>
<sequence>MPKLAQQLSELAISKAKPRKAAYSLSSGQGLSLVVQPTGLKQWVVRFRTPAGVRGNRIIGVYPEMGIAMAHRATADLHQRVRMGEQPEGVREHSMAARENRVQAEKQAELSAADARSHSFTVLSDAWLEDRKLGWAPATYSKSTFIVQKRLQPLLGSADMRTLASKDVVPVLVSLATATPSIAIKARQCLNGIIDYCIVRGIRGDDQLLRLQRALPRHRGSHIPAITKIQGVGRLIRTVLGYEGRVVRGGLLLAAYTACRPGVVASARWVEMDLERAEWCIPANKMKTRIEHVVSLPKQSMEMLTEMRQYGGGEYVFPGVGKRGNPHLHRDALSKALRDMGFQGQHATHGFRAMLRTVARERLKIDIDVLEAQLAHAKADVIQAAYDRARFEDERRVVMQVWADFLHEQADSATVLQMKRA</sequence>
<dbReference type="SUPFAM" id="SSF56349">
    <property type="entry name" value="DNA breaking-rejoining enzymes"/>
    <property type="match status" value="1"/>
</dbReference>
<reference evidence="6 7" key="1">
    <citation type="submission" date="2017-10" db="EMBL/GenBank/DDBJ databases">
        <title>Two draft genome sequences of Pusillimonas sp. strains isolated from a nitrate- and radionuclide-contaminated groundwater in Russia.</title>
        <authorList>
            <person name="Grouzdev D.S."/>
            <person name="Tourova T.P."/>
            <person name="Goeva M.A."/>
            <person name="Babich T.L."/>
            <person name="Sokolova D.S."/>
            <person name="Abdullin R."/>
            <person name="Poltaraus A.B."/>
            <person name="Toshchakov S.V."/>
            <person name="Nazina T.N."/>
        </authorList>
    </citation>
    <scope>NUCLEOTIDE SEQUENCE [LARGE SCALE GENOMIC DNA]</scope>
    <source>
        <strain evidence="6 7">JR1/69-2-13</strain>
    </source>
</reference>
<dbReference type="InterPro" id="IPR025166">
    <property type="entry name" value="Integrase_DNA_bind_dom"/>
</dbReference>
<dbReference type="InterPro" id="IPR002104">
    <property type="entry name" value="Integrase_catalytic"/>
</dbReference>
<evidence type="ECO:0000256" key="1">
    <source>
        <dbReference type="ARBA" id="ARBA00008857"/>
    </source>
</evidence>
<evidence type="ECO:0000313" key="7">
    <source>
        <dbReference type="Proteomes" id="UP000234328"/>
    </source>
</evidence>
<comment type="similarity">
    <text evidence="1">Belongs to the 'phage' integrase family.</text>
</comment>
<protein>
    <submittedName>
        <fullName evidence="6">Integrase</fullName>
    </submittedName>
</protein>
<organism evidence="6 7">
    <name type="scientific">Pollutimonas nitritireducens</name>
    <dbReference type="NCBI Taxonomy" id="2045209"/>
    <lineage>
        <taxon>Bacteria</taxon>
        <taxon>Pseudomonadati</taxon>
        <taxon>Pseudomonadota</taxon>
        <taxon>Betaproteobacteria</taxon>
        <taxon>Burkholderiales</taxon>
        <taxon>Alcaligenaceae</taxon>
        <taxon>Pollutimonas</taxon>
    </lineage>
</organism>